<keyword evidence="6" id="KW-0227">DNA damage</keyword>
<dbReference type="FunFam" id="1.10.10.10:FF:000214">
    <property type="entry name" value="Methylated-DNA--protein-cysteine methyltransferase"/>
    <property type="match status" value="1"/>
</dbReference>
<dbReference type="RefSeq" id="WP_245705616.1">
    <property type="nucleotide sequence ID" value="NZ_FOIT01000001.1"/>
</dbReference>
<sequence>MYTSYFYHAEKLDMYLEIVTVDDTYVCRIDYVDDPEDKNTDDLSDVAKTCFNELDLYFDNKLVTFTFPIKYMKGTLFQQSVWDELRKIPFGETLSYKELALKCGGANYSRAVANANGKNPISIVIPCHRVISSDGTLGGYTSGTDKKQALLDHEGVIWK</sequence>
<dbReference type="PANTHER" id="PTHR10815">
    <property type="entry name" value="METHYLATED-DNA--PROTEIN-CYSTEINE METHYLTRANSFERASE"/>
    <property type="match status" value="1"/>
</dbReference>
<dbReference type="Pfam" id="PF02870">
    <property type="entry name" value="Methyltransf_1N"/>
    <property type="match status" value="1"/>
</dbReference>
<dbReference type="NCBIfam" id="TIGR00589">
    <property type="entry name" value="ogt"/>
    <property type="match status" value="1"/>
</dbReference>
<dbReference type="SUPFAM" id="SSF53155">
    <property type="entry name" value="Methylated DNA-protein cysteine methyltransferase domain"/>
    <property type="match status" value="1"/>
</dbReference>
<accession>A0A662Z597</accession>
<evidence type="ECO:0000259" key="9">
    <source>
        <dbReference type="Pfam" id="PF01035"/>
    </source>
</evidence>
<evidence type="ECO:0000256" key="6">
    <source>
        <dbReference type="ARBA" id="ARBA00022763"/>
    </source>
</evidence>
<comment type="catalytic activity">
    <reaction evidence="1">
        <text>a 4-O-methyl-thymidine in DNA + L-cysteinyl-[protein] = a thymidine in DNA + S-methyl-L-cysteinyl-[protein]</text>
        <dbReference type="Rhea" id="RHEA:53428"/>
        <dbReference type="Rhea" id="RHEA-COMP:10131"/>
        <dbReference type="Rhea" id="RHEA-COMP:10132"/>
        <dbReference type="Rhea" id="RHEA-COMP:13555"/>
        <dbReference type="Rhea" id="RHEA-COMP:13556"/>
        <dbReference type="ChEBI" id="CHEBI:29950"/>
        <dbReference type="ChEBI" id="CHEBI:82612"/>
        <dbReference type="ChEBI" id="CHEBI:137386"/>
        <dbReference type="ChEBI" id="CHEBI:137387"/>
        <dbReference type="EC" id="2.1.1.63"/>
    </reaction>
</comment>
<keyword evidence="12" id="KW-1185">Reference proteome</keyword>
<dbReference type="Pfam" id="PF01035">
    <property type="entry name" value="DNA_binding_1"/>
    <property type="match status" value="1"/>
</dbReference>
<dbReference type="SUPFAM" id="SSF46767">
    <property type="entry name" value="Methylated DNA-protein cysteine methyltransferase, C-terminal domain"/>
    <property type="match status" value="1"/>
</dbReference>
<dbReference type="InterPro" id="IPR001497">
    <property type="entry name" value="MethylDNA_cys_MeTrfase_AS"/>
</dbReference>
<evidence type="ECO:0000256" key="3">
    <source>
        <dbReference type="ARBA" id="ARBA00011918"/>
    </source>
</evidence>
<dbReference type="InterPro" id="IPR014048">
    <property type="entry name" value="MethylDNA_cys_MeTrfase_DNA-bd"/>
</dbReference>
<dbReference type="PANTHER" id="PTHR10815:SF13">
    <property type="entry name" value="METHYLATED-DNA--PROTEIN-CYSTEINE METHYLTRANSFERASE"/>
    <property type="match status" value="1"/>
</dbReference>
<feature type="domain" description="Methylated-DNA-[protein]-cysteine S-methyltransferase DNA binding" evidence="9">
    <location>
        <begin position="77"/>
        <end position="156"/>
    </location>
</feature>
<dbReference type="EC" id="2.1.1.63" evidence="3"/>
<dbReference type="InterPro" id="IPR036388">
    <property type="entry name" value="WH-like_DNA-bd_sf"/>
</dbReference>
<keyword evidence="7" id="KW-0234">DNA repair</keyword>
<dbReference type="EMBL" id="FOIT01000001">
    <property type="protein sequence ID" value="SEV87905.1"/>
    <property type="molecule type" value="Genomic_DNA"/>
</dbReference>
<keyword evidence="4 11" id="KW-0489">Methyltransferase</keyword>
<evidence type="ECO:0000256" key="8">
    <source>
        <dbReference type="ARBA" id="ARBA00049348"/>
    </source>
</evidence>
<name>A0A662Z597_9STAP</name>
<organism evidence="11 12">
    <name type="scientific">Aliicoccus persicus</name>
    <dbReference type="NCBI Taxonomy" id="930138"/>
    <lineage>
        <taxon>Bacteria</taxon>
        <taxon>Bacillati</taxon>
        <taxon>Bacillota</taxon>
        <taxon>Bacilli</taxon>
        <taxon>Bacillales</taxon>
        <taxon>Staphylococcaceae</taxon>
        <taxon>Aliicoccus</taxon>
    </lineage>
</organism>
<evidence type="ECO:0000313" key="12">
    <source>
        <dbReference type="Proteomes" id="UP000243605"/>
    </source>
</evidence>
<dbReference type="Gene3D" id="1.10.10.10">
    <property type="entry name" value="Winged helix-like DNA-binding domain superfamily/Winged helix DNA-binding domain"/>
    <property type="match status" value="1"/>
</dbReference>
<dbReference type="GO" id="GO:0032259">
    <property type="term" value="P:methylation"/>
    <property type="evidence" value="ECO:0007669"/>
    <property type="project" value="UniProtKB-KW"/>
</dbReference>
<protein>
    <recommendedName>
        <fullName evidence="3">methylated-DNA--[protein]-cysteine S-methyltransferase</fullName>
        <ecNumber evidence="3">2.1.1.63</ecNumber>
    </recommendedName>
</protein>
<dbReference type="GO" id="GO:0003908">
    <property type="term" value="F:methylated-DNA-[protein]-cysteine S-methyltransferase activity"/>
    <property type="evidence" value="ECO:0007669"/>
    <property type="project" value="UniProtKB-EC"/>
</dbReference>
<evidence type="ECO:0000256" key="2">
    <source>
        <dbReference type="ARBA" id="ARBA00008711"/>
    </source>
</evidence>
<dbReference type="Proteomes" id="UP000243605">
    <property type="component" value="Unassembled WGS sequence"/>
</dbReference>
<dbReference type="CDD" id="cd06445">
    <property type="entry name" value="ATase"/>
    <property type="match status" value="1"/>
</dbReference>
<reference evidence="11 12" key="1">
    <citation type="submission" date="2016-10" db="EMBL/GenBank/DDBJ databases">
        <authorList>
            <person name="Varghese N."/>
            <person name="Submissions S."/>
        </authorList>
    </citation>
    <scope>NUCLEOTIDE SEQUENCE [LARGE SCALE GENOMIC DNA]</scope>
    <source>
        <strain evidence="11 12">IBRC-M10081</strain>
    </source>
</reference>
<evidence type="ECO:0000256" key="1">
    <source>
        <dbReference type="ARBA" id="ARBA00001286"/>
    </source>
</evidence>
<dbReference type="GO" id="GO:0006281">
    <property type="term" value="P:DNA repair"/>
    <property type="evidence" value="ECO:0007669"/>
    <property type="project" value="UniProtKB-KW"/>
</dbReference>
<gene>
    <name evidence="11" type="ORF">SAMN05192557_0683</name>
</gene>
<keyword evidence="5 11" id="KW-0808">Transferase</keyword>
<dbReference type="InterPro" id="IPR036631">
    <property type="entry name" value="MGMT_N_sf"/>
</dbReference>
<evidence type="ECO:0000256" key="4">
    <source>
        <dbReference type="ARBA" id="ARBA00022603"/>
    </source>
</evidence>
<dbReference type="PROSITE" id="PS00374">
    <property type="entry name" value="MGMT"/>
    <property type="match status" value="1"/>
</dbReference>
<comment type="similarity">
    <text evidence="2">Belongs to the MGMT family.</text>
</comment>
<evidence type="ECO:0000256" key="5">
    <source>
        <dbReference type="ARBA" id="ARBA00022679"/>
    </source>
</evidence>
<evidence type="ECO:0000259" key="10">
    <source>
        <dbReference type="Pfam" id="PF02870"/>
    </source>
</evidence>
<feature type="domain" description="Methylguanine DNA methyltransferase ribonuclease-like" evidence="10">
    <location>
        <begin position="22"/>
        <end position="70"/>
    </location>
</feature>
<dbReference type="AlphaFoldDB" id="A0A662Z597"/>
<comment type="catalytic activity">
    <reaction evidence="8">
        <text>a 6-O-methyl-2'-deoxyguanosine in DNA + L-cysteinyl-[protein] = S-methyl-L-cysteinyl-[protein] + a 2'-deoxyguanosine in DNA</text>
        <dbReference type="Rhea" id="RHEA:24000"/>
        <dbReference type="Rhea" id="RHEA-COMP:10131"/>
        <dbReference type="Rhea" id="RHEA-COMP:10132"/>
        <dbReference type="Rhea" id="RHEA-COMP:11367"/>
        <dbReference type="Rhea" id="RHEA-COMP:11368"/>
        <dbReference type="ChEBI" id="CHEBI:29950"/>
        <dbReference type="ChEBI" id="CHEBI:82612"/>
        <dbReference type="ChEBI" id="CHEBI:85445"/>
        <dbReference type="ChEBI" id="CHEBI:85448"/>
        <dbReference type="EC" id="2.1.1.63"/>
    </reaction>
</comment>
<evidence type="ECO:0000313" key="11">
    <source>
        <dbReference type="EMBL" id="SEV87905.1"/>
    </source>
</evidence>
<dbReference type="InterPro" id="IPR008332">
    <property type="entry name" value="MethylG_MeTrfase_N"/>
</dbReference>
<dbReference type="InterPro" id="IPR036217">
    <property type="entry name" value="MethylDNA_cys_MeTrfase_DNAb"/>
</dbReference>
<evidence type="ECO:0000256" key="7">
    <source>
        <dbReference type="ARBA" id="ARBA00023204"/>
    </source>
</evidence>
<proteinExistence type="inferred from homology"/>